<keyword evidence="3" id="KW-1185">Reference proteome</keyword>
<evidence type="ECO:0008006" key="4">
    <source>
        <dbReference type="Google" id="ProtNLM"/>
    </source>
</evidence>
<organism evidence="2 3">
    <name type="scientific">Arenimonas malthae CC-JY-1</name>
    <dbReference type="NCBI Taxonomy" id="1384054"/>
    <lineage>
        <taxon>Bacteria</taxon>
        <taxon>Pseudomonadati</taxon>
        <taxon>Pseudomonadota</taxon>
        <taxon>Gammaproteobacteria</taxon>
        <taxon>Lysobacterales</taxon>
        <taxon>Lysobacteraceae</taxon>
        <taxon>Arenimonas</taxon>
    </lineage>
</organism>
<dbReference type="PATRIC" id="fig|1384054.3.peg.2106"/>
<evidence type="ECO:0000313" key="2">
    <source>
        <dbReference type="EMBL" id="KFN45449.1"/>
    </source>
</evidence>
<protein>
    <recommendedName>
        <fullName evidence="4">TonB C-terminal domain-containing protein</fullName>
    </recommendedName>
</protein>
<proteinExistence type="predicted"/>
<name>A0A091B3P0_9GAMM</name>
<evidence type="ECO:0000256" key="1">
    <source>
        <dbReference type="SAM" id="SignalP"/>
    </source>
</evidence>
<feature type="chain" id="PRO_5001869227" description="TonB C-terminal domain-containing protein" evidence="1">
    <location>
        <begin position="24"/>
        <end position="250"/>
    </location>
</feature>
<dbReference type="EMBL" id="AVCH01000182">
    <property type="protein sequence ID" value="KFN45449.1"/>
    <property type="molecule type" value="Genomic_DNA"/>
</dbReference>
<gene>
    <name evidence="2" type="ORF">N790_02240</name>
</gene>
<dbReference type="Gene3D" id="3.30.1150.10">
    <property type="match status" value="1"/>
</dbReference>
<dbReference type="AlphaFoldDB" id="A0A091B3P0"/>
<comment type="caution">
    <text evidence="2">The sequence shown here is derived from an EMBL/GenBank/DDBJ whole genome shotgun (WGS) entry which is preliminary data.</text>
</comment>
<dbReference type="OrthoDB" id="5982524at2"/>
<sequence length="250" mass="26720">MNPWFRSIACAFLLWLPSLAAQAADAPAGEVRKLPLVGWIEISAQGRMTAFEFDPAAKVPPVLQPTLTEQLQSAAFVPATRDGKPAPSRSWLTARVVIRHLQGDDYHVGLEGTQLGPKPLLRETPRLALGTGDPIALVVAFTVTPEGVPANVEAQGVRHATRAHLGVARLAIARWRFEPEQVGGEPVASLVRLPIVLAKTTFDAPMPAVGFPPAPLPEGRPGAPGQDGYLPALEIRAVRRGTPRGDGFRD</sequence>
<feature type="signal peptide" evidence="1">
    <location>
        <begin position="1"/>
        <end position="23"/>
    </location>
</feature>
<accession>A0A091B3P0</accession>
<dbReference type="Proteomes" id="UP000029392">
    <property type="component" value="Unassembled WGS sequence"/>
</dbReference>
<dbReference type="RefSeq" id="WP_052385894.1">
    <property type="nucleotide sequence ID" value="NZ_AVCH01000182.1"/>
</dbReference>
<reference evidence="2 3" key="1">
    <citation type="submission" date="2013-09" db="EMBL/GenBank/DDBJ databases">
        <title>Genome sequencing of Arenimonas malthae.</title>
        <authorList>
            <person name="Chen F."/>
            <person name="Wang G."/>
        </authorList>
    </citation>
    <scope>NUCLEOTIDE SEQUENCE [LARGE SCALE GENOMIC DNA]</scope>
    <source>
        <strain evidence="2 3">CC-JY-1</strain>
    </source>
</reference>
<keyword evidence="1" id="KW-0732">Signal</keyword>
<evidence type="ECO:0000313" key="3">
    <source>
        <dbReference type="Proteomes" id="UP000029392"/>
    </source>
</evidence>
<dbReference type="STRING" id="1384054.N790_02240"/>